<name>A0A1H0YIG7_9MICO</name>
<sequence length="210" mass="23769">MIRSRLKKLQHSLAWLKNVAGLDDDYVRKWSPAEWEAWQAAMLADPSGDNPSVPEWMNPIIRHTWHNDFSFPFPQVAQLTSAHPWFYEATKRADFSLRITEPLESDAPVLSQVEGAYNEAMLRGWTPLLSLLIEPTQQPKIVVGAIESFYIVAPAFDSADVSDLMQHFDLPSPSTRLAGPVQDVDALLERAHQPVPDGHHVAWGSEWMYV</sequence>
<dbReference type="STRING" id="1079994.SAMN04488565_0914"/>
<dbReference type="EMBL" id="FNKB01000001">
    <property type="protein sequence ID" value="SDQ15055.1"/>
    <property type="molecule type" value="Genomic_DNA"/>
</dbReference>
<reference evidence="1 2" key="1">
    <citation type="submission" date="2016-10" db="EMBL/GenBank/DDBJ databases">
        <authorList>
            <person name="de Groot N.N."/>
        </authorList>
    </citation>
    <scope>NUCLEOTIDE SEQUENCE [LARGE SCALE GENOMIC DNA]</scope>
    <source>
        <strain evidence="1 2">DSM 22788</strain>
    </source>
</reference>
<organism evidence="1 2">
    <name type="scientific">Leucobacter chromiiresistens</name>
    <dbReference type="NCBI Taxonomy" id="1079994"/>
    <lineage>
        <taxon>Bacteria</taxon>
        <taxon>Bacillati</taxon>
        <taxon>Actinomycetota</taxon>
        <taxon>Actinomycetes</taxon>
        <taxon>Micrococcales</taxon>
        <taxon>Microbacteriaceae</taxon>
        <taxon>Leucobacter</taxon>
    </lineage>
</organism>
<evidence type="ECO:0000313" key="2">
    <source>
        <dbReference type="Proteomes" id="UP000182690"/>
    </source>
</evidence>
<accession>A0A1H0YIG7</accession>
<dbReference type="OrthoDB" id="9812943at2"/>
<gene>
    <name evidence="1" type="ORF">SAMN04488565_0914</name>
</gene>
<dbReference type="AlphaFoldDB" id="A0A1H0YIG7"/>
<dbReference type="RefSeq" id="WP_010155291.1">
    <property type="nucleotide sequence ID" value="NZ_FNKB01000001.1"/>
</dbReference>
<dbReference type="Proteomes" id="UP000182690">
    <property type="component" value="Unassembled WGS sequence"/>
</dbReference>
<dbReference type="eggNOG" id="ENOG502ZNHN">
    <property type="taxonomic scope" value="Bacteria"/>
</dbReference>
<proteinExistence type="predicted"/>
<protein>
    <submittedName>
        <fullName evidence="1">Uncharacterized protein</fullName>
    </submittedName>
</protein>
<evidence type="ECO:0000313" key="1">
    <source>
        <dbReference type="EMBL" id="SDQ15055.1"/>
    </source>
</evidence>